<evidence type="ECO:0008006" key="5">
    <source>
        <dbReference type="Google" id="ProtNLM"/>
    </source>
</evidence>
<sequence>MQRRARVRTWLGAAVAAAVLAGLALVSLPGTDQATGPAGGPGRPMGAVSPAPQADATRTDAVTDLLDRRAKALVDHDEQAFLATLDPRADDAFVSTQRRLFQNVAGVPFGQWRYRVRPEETFDVTDMPDRFTSAPSDELWAPAVDLRYALRGGDVVPTERPMGYLFARHGDEWYLRSDTALDNLGRRTWRGPWDFAPCVVTTTEHGIVLSHPGSEPMVERVVRELDPSVAAVSELWPTRWSQRVVVILPDSPGEMRALVGPDFPVESVVAVAVADQVNNASRAVAGQRVVLSPTGVRGLSIASLRVVLRHEITHVAARADTVDGSPTWLLEGFADYVGYRDSGVTLAEGAPDLAKQVRDDGPPSALPEDRAFRGGGSGLDLAYQQSWSLARYVADTHGEDSLIDLYRELAAAGAVSATETDEMLRDVLGVDRAELVEGWQSYLRKALQ</sequence>
<feature type="signal peptide" evidence="2">
    <location>
        <begin position="1"/>
        <end position="34"/>
    </location>
</feature>
<accession>A0A7W7VC73</accession>
<name>A0A7W7VC73_9PSEU</name>
<organism evidence="3 4">
    <name type="scientific">Actinophytocola algeriensis</name>
    <dbReference type="NCBI Taxonomy" id="1768010"/>
    <lineage>
        <taxon>Bacteria</taxon>
        <taxon>Bacillati</taxon>
        <taxon>Actinomycetota</taxon>
        <taxon>Actinomycetes</taxon>
        <taxon>Pseudonocardiales</taxon>
        <taxon>Pseudonocardiaceae</taxon>
    </lineage>
</organism>
<proteinExistence type="predicted"/>
<reference evidence="3 4" key="1">
    <citation type="submission" date="2020-08" db="EMBL/GenBank/DDBJ databases">
        <title>Genomic Encyclopedia of Type Strains, Phase III (KMG-III): the genomes of soil and plant-associated and newly described type strains.</title>
        <authorList>
            <person name="Whitman W."/>
        </authorList>
    </citation>
    <scope>NUCLEOTIDE SEQUENCE [LARGE SCALE GENOMIC DNA]</scope>
    <source>
        <strain evidence="3 4">CECT 8960</strain>
    </source>
</reference>
<dbReference type="RefSeq" id="WP_311770876.1">
    <property type="nucleotide sequence ID" value="NZ_JACHJQ010000001.1"/>
</dbReference>
<dbReference type="AlphaFoldDB" id="A0A7W7VC73"/>
<evidence type="ECO:0000256" key="2">
    <source>
        <dbReference type="SAM" id="SignalP"/>
    </source>
</evidence>
<dbReference type="EMBL" id="JACHJQ010000001">
    <property type="protein sequence ID" value="MBB4904799.1"/>
    <property type="molecule type" value="Genomic_DNA"/>
</dbReference>
<dbReference type="Proteomes" id="UP000520767">
    <property type="component" value="Unassembled WGS sequence"/>
</dbReference>
<comment type="caution">
    <text evidence="3">The sequence shown here is derived from an EMBL/GenBank/DDBJ whole genome shotgun (WGS) entry which is preliminary data.</text>
</comment>
<evidence type="ECO:0000313" key="3">
    <source>
        <dbReference type="EMBL" id="MBB4904799.1"/>
    </source>
</evidence>
<evidence type="ECO:0000313" key="4">
    <source>
        <dbReference type="Proteomes" id="UP000520767"/>
    </source>
</evidence>
<keyword evidence="4" id="KW-1185">Reference proteome</keyword>
<feature type="region of interest" description="Disordered" evidence="1">
    <location>
        <begin position="33"/>
        <end position="56"/>
    </location>
</feature>
<gene>
    <name evidence="3" type="ORF">FHR82_001009</name>
</gene>
<protein>
    <recommendedName>
        <fullName evidence="5">Basic secretory peptidase family protein</fullName>
    </recommendedName>
</protein>
<feature type="chain" id="PRO_5031352100" description="Basic secretory peptidase family protein" evidence="2">
    <location>
        <begin position="35"/>
        <end position="448"/>
    </location>
</feature>
<keyword evidence="2" id="KW-0732">Signal</keyword>
<evidence type="ECO:0000256" key="1">
    <source>
        <dbReference type="SAM" id="MobiDB-lite"/>
    </source>
</evidence>